<dbReference type="InterPro" id="IPR008969">
    <property type="entry name" value="CarboxyPept-like_regulatory"/>
</dbReference>
<keyword evidence="1" id="KW-1133">Transmembrane helix</keyword>
<keyword evidence="3" id="KW-1185">Reference proteome</keyword>
<evidence type="ECO:0000313" key="3">
    <source>
        <dbReference type="Proteomes" id="UP000199608"/>
    </source>
</evidence>
<dbReference type="PROSITE" id="PS51257">
    <property type="entry name" value="PROKAR_LIPOPROTEIN"/>
    <property type="match status" value="1"/>
</dbReference>
<accession>A0A1H2J118</accession>
<reference evidence="3" key="1">
    <citation type="submission" date="2016-10" db="EMBL/GenBank/DDBJ databases">
        <authorList>
            <person name="Varghese N."/>
            <person name="Submissions S."/>
        </authorList>
    </citation>
    <scope>NUCLEOTIDE SEQUENCE [LARGE SCALE GENOMIC DNA]</scope>
    <source>
        <strain evidence="3">DSM 3384</strain>
    </source>
</reference>
<evidence type="ECO:0000256" key="1">
    <source>
        <dbReference type="SAM" id="Phobius"/>
    </source>
</evidence>
<dbReference type="RefSeq" id="WP_092236340.1">
    <property type="nucleotide sequence ID" value="NZ_FNLL01000010.1"/>
</dbReference>
<proteinExistence type="predicted"/>
<keyword evidence="1" id="KW-0472">Membrane</keyword>
<dbReference type="SUPFAM" id="SSF49464">
    <property type="entry name" value="Carboxypeptidase regulatory domain-like"/>
    <property type="match status" value="1"/>
</dbReference>
<dbReference type="Proteomes" id="UP000199608">
    <property type="component" value="Unassembled WGS sequence"/>
</dbReference>
<evidence type="ECO:0008006" key="4">
    <source>
        <dbReference type="Google" id="ProtNLM"/>
    </source>
</evidence>
<dbReference type="AlphaFoldDB" id="A0A1H2J118"/>
<keyword evidence="1" id="KW-0812">Transmembrane</keyword>
<dbReference type="EMBL" id="FNLL01000010">
    <property type="protein sequence ID" value="SDU49856.1"/>
    <property type="molecule type" value="Genomic_DNA"/>
</dbReference>
<evidence type="ECO:0000313" key="2">
    <source>
        <dbReference type="EMBL" id="SDU49856.1"/>
    </source>
</evidence>
<gene>
    <name evidence="2" type="ORF">SAMN04487931_11059</name>
</gene>
<protein>
    <recommendedName>
        <fullName evidence="4">Carboxypeptidase regulatory-like domain-containing protein</fullName>
    </recommendedName>
</protein>
<sequence length="161" mass="17841">MRQVKLSNHTFIYFSLILMTAGFVCGCLSPNMNTLNGPATHTVSATSVTHLKSYSVTGQVLDQAGRTVQGCMVFLIKRDVNVSNKGPVKKTVKQNHVTNTDSDGQYYLTFEPGDSNDIWLSFIDDKGLYDPRTIRLNEKIGDSLLEYPGVNPIIVNIVLEK</sequence>
<feature type="transmembrane region" description="Helical" evidence="1">
    <location>
        <begin position="12"/>
        <end position="32"/>
    </location>
</feature>
<organism evidence="2 3">
    <name type="scientific">Desulfobacula phenolica</name>
    <dbReference type="NCBI Taxonomy" id="90732"/>
    <lineage>
        <taxon>Bacteria</taxon>
        <taxon>Pseudomonadati</taxon>
        <taxon>Thermodesulfobacteriota</taxon>
        <taxon>Desulfobacteria</taxon>
        <taxon>Desulfobacterales</taxon>
        <taxon>Desulfobacteraceae</taxon>
        <taxon>Desulfobacula</taxon>
    </lineage>
</organism>
<name>A0A1H2J118_9BACT</name>